<accession>A0A501WQL6</accession>
<keyword evidence="1" id="KW-0805">Transcription regulation</keyword>
<dbReference type="Gene3D" id="1.10.260.40">
    <property type="entry name" value="lambda repressor-like DNA-binding domains"/>
    <property type="match status" value="1"/>
</dbReference>
<dbReference type="InterPro" id="IPR028082">
    <property type="entry name" value="Peripla_BP_I"/>
</dbReference>
<dbReference type="AlphaFoldDB" id="A0A501WQL6"/>
<dbReference type="Pfam" id="PF00356">
    <property type="entry name" value="LacI"/>
    <property type="match status" value="1"/>
</dbReference>
<keyword evidence="6" id="KW-1185">Reference proteome</keyword>
<dbReference type="InterPro" id="IPR010982">
    <property type="entry name" value="Lambda_DNA-bd_dom_sf"/>
</dbReference>
<reference evidence="5 6" key="1">
    <citation type="submission" date="2019-06" db="EMBL/GenBank/DDBJ databases">
        <title>A novel bacterium of genus Amaricoccus, isolated from marine sediment.</title>
        <authorList>
            <person name="Huang H."/>
            <person name="Mo K."/>
            <person name="Hu Y."/>
        </authorList>
    </citation>
    <scope>NUCLEOTIDE SEQUENCE [LARGE SCALE GENOMIC DNA]</scope>
    <source>
        <strain evidence="5 6">HB172011</strain>
    </source>
</reference>
<evidence type="ECO:0000313" key="6">
    <source>
        <dbReference type="Proteomes" id="UP000319255"/>
    </source>
</evidence>
<dbReference type="PANTHER" id="PTHR30146:SF109">
    <property type="entry name" value="HTH-TYPE TRANSCRIPTIONAL REGULATOR GALS"/>
    <property type="match status" value="1"/>
</dbReference>
<comment type="caution">
    <text evidence="5">The sequence shown here is derived from an EMBL/GenBank/DDBJ whole genome shotgun (WGS) entry which is preliminary data.</text>
</comment>
<evidence type="ECO:0000256" key="2">
    <source>
        <dbReference type="ARBA" id="ARBA00023125"/>
    </source>
</evidence>
<protein>
    <submittedName>
        <fullName evidence="5">Substrate-binding domain-containing protein</fullName>
    </submittedName>
</protein>
<evidence type="ECO:0000313" key="5">
    <source>
        <dbReference type="EMBL" id="TPE49547.1"/>
    </source>
</evidence>
<dbReference type="PROSITE" id="PS50932">
    <property type="entry name" value="HTH_LACI_2"/>
    <property type="match status" value="1"/>
</dbReference>
<dbReference type="Proteomes" id="UP000319255">
    <property type="component" value="Unassembled WGS sequence"/>
</dbReference>
<keyword evidence="3" id="KW-0804">Transcription</keyword>
<proteinExistence type="predicted"/>
<dbReference type="EMBL" id="VFRP01000014">
    <property type="protein sequence ID" value="TPE49547.1"/>
    <property type="molecule type" value="Genomic_DNA"/>
</dbReference>
<dbReference type="PANTHER" id="PTHR30146">
    <property type="entry name" value="LACI-RELATED TRANSCRIPTIONAL REPRESSOR"/>
    <property type="match status" value="1"/>
</dbReference>
<name>A0A501WQL6_9RHOB</name>
<dbReference type="SUPFAM" id="SSF53822">
    <property type="entry name" value="Periplasmic binding protein-like I"/>
    <property type="match status" value="1"/>
</dbReference>
<dbReference type="GO" id="GO:0000976">
    <property type="term" value="F:transcription cis-regulatory region binding"/>
    <property type="evidence" value="ECO:0007669"/>
    <property type="project" value="TreeGrafter"/>
</dbReference>
<dbReference type="RefSeq" id="WP_140454811.1">
    <property type="nucleotide sequence ID" value="NZ_VFRP01000014.1"/>
</dbReference>
<dbReference type="InterPro" id="IPR046335">
    <property type="entry name" value="LacI/GalR-like_sensor"/>
</dbReference>
<feature type="domain" description="HTH lacI-type" evidence="4">
    <location>
        <begin position="5"/>
        <end position="59"/>
    </location>
</feature>
<sequence length="337" mass="36426">MSRRPTIVDVARAAGVSKSTVSNVLQNSPLVKPATRKLVEQAMGDLGYVYNRSAANLRGGDIGLIGLVINDLRNPFFTEFAASAQMTFAERGYATVIANTDEKPEIQAQVIASMIEHGVSGFLISPDYVPEEEGLETIRRAGIPAMQVLRRIDPRTDVFPFASLDYATGGRLAAEHLLGLGLRRIAFVGGLANRPVTEERMSGYRAAMAEAGLDTAAFHGRPSRAFGRDMALALRARHPEIEGAICFSDLVALGMLAGFAEAGTRVGTDFRLVGFDDIEECALTWPRLSSVRCDVARFGRESAEAMLAWLEEGRQPPPMRRAPVELVARHSSLGVPG</sequence>
<evidence type="ECO:0000256" key="1">
    <source>
        <dbReference type="ARBA" id="ARBA00023015"/>
    </source>
</evidence>
<dbReference type="CDD" id="cd01392">
    <property type="entry name" value="HTH_LacI"/>
    <property type="match status" value="1"/>
</dbReference>
<keyword evidence="2" id="KW-0238">DNA-binding</keyword>
<dbReference type="CDD" id="cd06289">
    <property type="entry name" value="PBP1_MalI-like"/>
    <property type="match status" value="1"/>
</dbReference>
<dbReference type="SUPFAM" id="SSF47413">
    <property type="entry name" value="lambda repressor-like DNA-binding domains"/>
    <property type="match status" value="1"/>
</dbReference>
<gene>
    <name evidence="5" type="ORF">FJM51_14275</name>
</gene>
<evidence type="ECO:0000256" key="3">
    <source>
        <dbReference type="ARBA" id="ARBA00023163"/>
    </source>
</evidence>
<dbReference type="Gene3D" id="3.40.50.2300">
    <property type="match status" value="2"/>
</dbReference>
<organism evidence="5 6">
    <name type="scientific">Amaricoccus solimangrovi</name>
    <dbReference type="NCBI Taxonomy" id="2589815"/>
    <lineage>
        <taxon>Bacteria</taxon>
        <taxon>Pseudomonadati</taxon>
        <taxon>Pseudomonadota</taxon>
        <taxon>Alphaproteobacteria</taxon>
        <taxon>Rhodobacterales</taxon>
        <taxon>Paracoccaceae</taxon>
        <taxon>Amaricoccus</taxon>
    </lineage>
</organism>
<dbReference type="GO" id="GO:0003700">
    <property type="term" value="F:DNA-binding transcription factor activity"/>
    <property type="evidence" value="ECO:0007669"/>
    <property type="project" value="TreeGrafter"/>
</dbReference>
<dbReference type="OrthoDB" id="7811243at2"/>
<dbReference type="PROSITE" id="PS00356">
    <property type="entry name" value="HTH_LACI_1"/>
    <property type="match status" value="1"/>
</dbReference>
<dbReference type="InterPro" id="IPR000843">
    <property type="entry name" value="HTH_LacI"/>
</dbReference>
<dbReference type="SMART" id="SM00354">
    <property type="entry name" value="HTH_LACI"/>
    <property type="match status" value="1"/>
</dbReference>
<dbReference type="Pfam" id="PF13377">
    <property type="entry name" value="Peripla_BP_3"/>
    <property type="match status" value="1"/>
</dbReference>
<evidence type="ECO:0000259" key="4">
    <source>
        <dbReference type="PROSITE" id="PS50932"/>
    </source>
</evidence>